<dbReference type="RefSeq" id="WP_234750692.1">
    <property type="nucleotide sequence ID" value="NZ_BAAAWN010000001.1"/>
</dbReference>
<dbReference type="SUPFAM" id="SSF46785">
    <property type="entry name" value="Winged helix' DNA-binding domain"/>
    <property type="match status" value="1"/>
</dbReference>
<keyword evidence="3" id="KW-0804">Transcription</keyword>
<name>A0ABV5XXJ7_ARTRM</name>
<evidence type="ECO:0000313" key="6">
    <source>
        <dbReference type="Proteomes" id="UP001589702"/>
    </source>
</evidence>
<gene>
    <name evidence="5" type="ORF">ACFFP1_07930</name>
</gene>
<sequence>MAIRPPTLEETTAAENSNARISEYESACVAGGQGEAIRDVLNHIGNKWTLLIVRALSVGVRLRFTQLQRHIPGISQRMLTVTLRHLERDGLVRRTLHAEVPPRVEYELTDIGTTLIEPARALGSWATESYLSVLASRERFDATLAGGPNHST</sequence>
<evidence type="ECO:0000256" key="2">
    <source>
        <dbReference type="ARBA" id="ARBA00023125"/>
    </source>
</evidence>
<dbReference type="InterPro" id="IPR036388">
    <property type="entry name" value="WH-like_DNA-bd_sf"/>
</dbReference>
<dbReference type="PANTHER" id="PTHR33204:SF39">
    <property type="entry name" value="TRANSCRIPTIONAL REGULATORY PROTEIN"/>
    <property type="match status" value="1"/>
</dbReference>
<evidence type="ECO:0000313" key="5">
    <source>
        <dbReference type="EMBL" id="MFB9819429.1"/>
    </source>
</evidence>
<reference evidence="5 6" key="1">
    <citation type="submission" date="2024-09" db="EMBL/GenBank/DDBJ databases">
        <authorList>
            <person name="Sun Q."/>
            <person name="Mori K."/>
        </authorList>
    </citation>
    <scope>NUCLEOTIDE SEQUENCE [LARGE SCALE GENOMIC DNA]</scope>
    <source>
        <strain evidence="5 6">JCM 1334</strain>
    </source>
</reference>
<dbReference type="PROSITE" id="PS51118">
    <property type="entry name" value="HTH_HXLR"/>
    <property type="match status" value="1"/>
</dbReference>
<keyword evidence="1" id="KW-0805">Transcription regulation</keyword>
<evidence type="ECO:0000256" key="3">
    <source>
        <dbReference type="ARBA" id="ARBA00023163"/>
    </source>
</evidence>
<keyword evidence="2" id="KW-0238">DNA-binding</keyword>
<dbReference type="PANTHER" id="PTHR33204">
    <property type="entry name" value="TRANSCRIPTIONAL REGULATOR, MARR FAMILY"/>
    <property type="match status" value="1"/>
</dbReference>
<dbReference type="EMBL" id="JBHMBC010000009">
    <property type="protein sequence ID" value="MFB9819429.1"/>
    <property type="molecule type" value="Genomic_DNA"/>
</dbReference>
<feature type="domain" description="HTH hxlR-type" evidence="4">
    <location>
        <begin position="28"/>
        <end position="134"/>
    </location>
</feature>
<accession>A0ABV5XXJ7</accession>
<dbReference type="Proteomes" id="UP001589702">
    <property type="component" value="Unassembled WGS sequence"/>
</dbReference>
<proteinExistence type="predicted"/>
<dbReference type="InterPro" id="IPR036390">
    <property type="entry name" value="WH_DNA-bd_sf"/>
</dbReference>
<dbReference type="InterPro" id="IPR002577">
    <property type="entry name" value="HTH_HxlR"/>
</dbReference>
<evidence type="ECO:0000259" key="4">
    <source>
        <dbReference type="PROSITE" id="PS51118"/>
    </source>
</evidence>
<evidence type="ECO:0000256" key="1">
    <source>
        <dbReference type="ARBA" id="ARBA00023015"/>
    </source>
</evidence>
<dbReference type="Gene3D" id="1.10.10.10">
    <property type="entry name" value="Winged helix-like DNA-binding domain superfamily/Winged helix DNA-binding domain"/>
    <property type="match status" value="1"/>
</dbReference>
<organism evidence="5 6">
    <name type="scientific">Arthrobacter ramosus</name>
    <dbReference type="NCBI Taxonomy" id="1672"/>
    <lineage>
        <taxon>Bacteria</taxon>
        <taxon>Bacillati</taxon>
        <taxon>Actinomycetota</taxon>
        <taxon>Actinomycetes</taxon>
        <taxon>Micrococcales</taxon>
        <taxon>Micrococcaceae</taxon>
        <taxon>Arthrobacter</taxon>
    </lineage>
</organism>
<comment type="caution">
    <text evidence="5">The sequence shown here is derived from an EMBL/GenBank/DDBJ whole genome shotgun (WGS) entry which is preliminary data.</text>
</comment>
<keyword evidence="6" id="KW-1185">Reference proteome</keyword>
<protein>
    <submittedName>
        <fullName evidence="5">Winged helix-turn-helix transcriptional regulator</fullName>
    </submittedName>
</protein>
<dbReference type="Pfam" id="PF01638">
    <property type="entry name" value="HxlR"/>
    <property type="match status" value="1"/>
</dbReference>